<dbReference type="InterPro" id="IPR016181">
    <property type="entry name" value="Acyl_CoA_acyltransferase"/>
</dbReference>
<proteinExistence type="predicted"/>
<name>A0A9P5P229_GYMJU</name>
<evidence type="ECO:0000313" key="1">
    <source>
        <dbReference type="EMBL" id="KAF8914157.1"/>
    </source>
</evidence>
<dbReference type="EMBL" id="JADNYJ010000001">
    <property type="protein sequence ID" value="KAF8914157.1"/>
    <property type="molecule type" value="Genomic_DNA"/>
</dbReference>
<keyword evidence="2" id="KW-1185">Reference proteome</keyword>
<dbReference type="Proteomes" id="UP000724874">
    <property type="component" value="Unassembled WGS sequence"/>
</dbReference>
<protein>
    <recommendedName>
        <fullName evidence="3">N-acetyltransferase domain-containing protein</fullName>
    </recommendedName>
</protein>
<dbReference type="Gene3D" id="3.40.630.30">
    <property type="match status" value="1"/>
</dbReference>
<dbReference type="InterPro" id="IPR052523">
    <property type="entry name" value="Trichothecene_AcTrans"/>
</dbReference>
<accession>A0A9P5P229</accession>
<evidence type="ECO:0008006" key="3">
    <source>
        <dbReference type="Google" id="ProtNLM"/>
    </source>
</evidence>
<gene>
    <name evidence="1" type="ORF">CPB84DRAFT_61505</name>
</gene>
<dbReference type="PANTHER" id="PTHR42791">
    <property type="entry name" value="GNAT FAMILY ACETYLTRANSFERASE"/>
    <property type="match status" value="1"/>
</dbReference>
<sequence length="225" mass="25384">MYGFNDEKPHFLVNNDVVPLHQGHVWKAAGTWVEAYRNDPQLRYLRDNEKQTIWTKAIDRICIACIMTIILRRKIALTVNSGAAFVIGSPALNGRKPRGLVDRVINNIIKGFAAVVNRKFVTDEQHKRNDEFEGKYKEAVRRALGSRTRDMFCVMLLATESDSQGHGYGGALLDSLSSLADVTDKASWLHSSNIQNTRFYNLHGFETVAEVVLGDQNPTWTKHPS</sequence>
<dbReference type="OrthoDB" id="2744543at2759"/>
<reference evidence="1" key="1">
    <citation type="submission" date="2020-11" db="EMBL/GenBank/DDBJ databases">
        <authorList>
            <consortium name="DOE Joint Genome Institute"/>
            <person name="Ahrendt S."/>
            <person name="Riley R."/>
            <person name="Andreopoulos W."/>
            <person name="LaButti K."/>
            <person name="Pangilinan J."/>
            <person name="Ruiz-duenas F.J."/>
            <person name="Barrasa J.M."/>
            <person name="Sanchez-Garcia M."/>
            <person name="Camarero S."/>
            <person name="Miyauchi S."/>
            <person name="Serrano A."/>
            <person name="Linde D."/>
            <person name="Babiker R."/>
            <person name="Drula E."/>
            <person name="Ayuso-Fernandez I."/>
            <person name="Pacheco R."/>
            <person name="Padilla G."/>
            <person name="Ferreira P."/>
            <person name="Barriuso J."/>
            <person name="Kellner H."/>
            <person name="Castanera R."/>
            <person name="Alfaro M."/>
            <person name="Ramirez L."/>
            <person name="Pisabarro A.G."/>
            <person name="Kuo A."/>
            <person name="Tritt A."/>
            <person name="Lipzen A."/>
            <person name="He G."/>
            <person name="Yan M."/>
            <person name="Ng V."/>
            <person name="Cullen D."/>
            <person name="Martin F."/>
            <person name="Rosso M.-N."/>
            <person name="Henrissat B."/>
            <person name="Hibbett D."/>
            <person name="Martinez A.T."/>
            <person name="Grigoriev I.V."/>
        </authorList>
    </citation>
    <scope>NUCLEOTIDE SEQUENCE</scope>
    <source>
        <strain evidence="1">AH 44721</strain>
    </source>
</reference>
<organism evidence="1 2">
    <name type="scientific">Gymnopilus junonius</name>
    <name type="common">Spectacular rustgill mushroom</name>
    <name type="synonym">Gymnopilus spectabilis subsp. junonius</name>
    <dbReference type="NCBI Taxonomy" id="109634"/>
    <lineage>
        <taxon>Eukaryota</taxon>
        <taxon>Fungi</taxon>
        <taxon>Dikarya</taxon>
        <taxon>Basidiomycota</taxon>
        <taxon>Agaricomycotina</taxon>
        <taxon>Agaricomycetes</taxon>
        <taxon>Agaricomycetidae</taxon>
        <taxon>Agaricales</taxon>
        <taxon>Agaricineae</taxon>
        <taxon>Hymenogastraceae</taxon>
        <taxon>Gymnopilus</taxon>
    </lineage>
</organism>
<comment type="caution">
    <text evidence="1">The sequence shown here is derived from an EMBL/GenBank/DDBJ whole genome shotgun (WGS) entry which is preliminary data.</text>
</comment>
<dbReference type="PANTHER" id="PTHR42791:SF1">
    <property type="entry name" value="N-ACETYLTRANSFERASE DOMAIN-CONTAINING PROTEIN"/>
    <property type="match status" value="1"/>
</dbReference>
<evidence type="ECO:0000313" key="2">
    <source>
        <dbReference type="Proteomes" id="UP000724874"/>
    </source>
</evidence>
<dbReference type="SUPFAM" id="SSF55729">
    <property type="entry name" value="Acyl-CoA N-acyltransferases (Nat)"/>
    <property type="match status" value="1"/>
</dbReference>
<dbReference type="AlphaFoldDB" id="A0A9P5P229"/>